<dbReference type="Gene3D" id="3.30.70.3120">
    <property type="match status" value="1"/>
</dbReference>
<dbReference type="NCBIfam" id="TIGR02593">
    <property type="entry name" value="CRISPR_cas5"/>
    <property type="match status" value="1"/>
</dbReference>
<keyword evidence="3" id="KW-1185">Reference proteome</keyword>
<sequence>MKLLRIKLSQTQGHYRKEETVDNKMTYPLPPHSTVIGAIHKACNYKKYHPMDVSIQGKFENMIKKAYTDHLFLNSLMDDRGILVKVPNGDLLSNSFIKIAEALSKTGNSFMKNENIQIYNMELFEEFINLKRNDPKSDKLKNYKSLVTSLKYYEILENIELVIHISSDEETLENIKENIYNLKAIGRGEDFVDIKECIYVETKEIKDEIVSEYSGYIKLENIRTGDVTLRTGELTVGGTLYYLSKDYKIIDEKRVFNRRKVVYGSKYSIDDDSENILYDGEYIVDLV</sequence>
<name>A0A1T4MA79_9FUSO</name>
<keyword evidence="1" id="KW-0051">Antiviral defense</keyword>
<gene>
    <name evidence="2" type="ORF">SAMN02745174_01125</name>
</gene>
<proteinExistence type="predicted"/>
<protein>
    <submittedName>
        <fullName evidence="2">CRISPR-associated protein Cas5t</fullName>
    </submittedName>
</protein>
<dbReference type="RefSeq" id="WP_078693624.1">
    <property type="nucleotide sequence ID" value="NZ_FUWX01000008.1"/>
</dbReference>
<reference evidence="2 3" key="1">
    <citation type="submission" date="2017-02" db="EMBL/GenBank/DDBJ databases">
        <authorList>
            <person name="Peterson S.W."/>
        </authorList>
    </citation>
    <scope>NUCLEOTIDE SEQUENCE [LARGE SCALE GENOMIC DNA]</scope>
    <source>
        <strain evidence="2 3">ATCC 700028</strain>
    </source>
</reference>
<dbReference type="InterPro" id="IPR053725">
    <property type="entry name" value="CRISPR_Cas5_sf"/>
</dbReference>
<dbReference type="InterPro" id="IPR013422">
    <property type="entry name" value="CRISPR-assoc_prot_Cas5_N"/>
</dbReference>
<dbReference type="GO" id="GO:0051607">
    <property type="term" value="P:defense response to virus"/>
    <property type="evidence" value="ECO:0007669"/>
    <property type="project" value="UniProtKB-KW"/>
</dbReference>
<dbReference type="AlphaFoldDB" id="A0A1T4MA79"/>
<dbReference type="Proteomes" id="UP000191153">
    <property type="component" value="Unassembled WGS sequence"/>
</dbReference>
<accession>A0A1T4MA79</accession>
<dbReference type="OrthoDB" id="9782505at2"/>
<dbReference type="STRING" id="180163.SAMN02745174_01125"/>
<evidence type="ECO:0000313" key="2">
    <source>
        <dbReference type="EMBL" id="SJZ63899.1"/>
    </source>
</evidence>
<dbReference type="EMBL" id="FUWX01000008">
    <property type="protein sequence ID" value="SJZ63899.1"/>
    <property type="molecule type" value="Genomic_DNA"/>
</dbReference>
<organism evidence="2 3">
    <name type="scientific">Cetobacterium ceti</name>
    <dbReference type="NCBI Taxonomy" id="180163"/>
    <lineage>
        <taxon>Bacteria</taxon>
        <taxon>Fusobacteriati</taxon>
        <taxon>Fusobacteriota</taxon>
        <taxon>Fusobacteriia</taxon>
        <taxon>Fusobacteriales</taxon>
        <taxon>Fusobacteriaceae</taxon>
        <taxon>Cetobacterium</taxon>
    </lineage>
</organism>
<evidence type="ECO:0000256" key="1">
    <source>
        <dbReference type="ARBA" id="ARBA00023118"/>
    </source>
</evidence>
<evidence type="ECO:0000313" key="3">
    <source>
        <dbReference type="Proteomes" id="UP000191153"/>
    </source>
</evidence>